<dbReference type="GO" id="GO:0047746">
    <property type="term" value="F:chlorophyllase activity"/>
    <property type="evidence" value="ECO:0007669"/>
    <property type="project" value="TreeGrafter"/>
</dbReference>
<dbReference type="PRINTS" id="PR00111">
    <property type="entry name" value="ABHYDROLASE"/>
</dbReference>
<feature type="domain" description="AB hydrolase-1" evidence="1">
    <location>
        <begin position="117"/>
        <end position="366"/>
    </location>
</feature>
<dbReference type="HOGENOM" id="CLU_020336_13_4_1"/>
<dbReference type="Gramene" id="OPUNC05G14770.1">
    <property type="protein sequence ID" value="OPUNC05G14770.1"/>
    <property type="gene ID" value="OPUNC05G14770"/>
</dbReference>
<name>A0A0E0L2M2_ORYPU</name>
<dbReference type="GO" id="GO:0015994">
    <property type="term" value="P:chlorophyll metabolic process"/>
    <property type="evidence" value="ECO:0007669"/>
    <property type="project" value="TreeGrafter"/>
</dbReference>
<dbReference type="SUPFAM" id="SSF53474">
    <property type="entry name" value="alpha/beta-Hydrolases"/>
    <property type="match status" value="1"/>
</dbReference>
<dbReference type="STRING" id="4537.A0A0E0L2M2"/>
<proteinExistence type="predicted"/>
<dbReference type="EnsemblPlants" id="OPUNC05G14770.1">
    <property type="protein sequence ID" value="OPUNC05G14770.1"/>
    <property type="gene ID" value="OPUNC05G14770"/>
</dbReference>
<dbReference type="PANTHER" id="PTHR46438">
    <property type="entry name" value="ALPHA/BETA-HYDROLASES SUPERFAMILY PROTEIN"/>
    <property type="match status" value="1"/>
</dbReference>
<protein>
    <recommendedName>
        <fullName evidence="1">AB hydrolase-1 domain-containing protein</fullName>
    </recommendedName>
</protein>
<reference evidence="2" key="2">
    <citation type="submission" date="2018-05" db="EMBL/GenBank/DDBJ databases">
        <title>OpunRS2 (Oryza punctata Reference Sequence Version 2).</title>
        <authorList>
            <person name="Zhang J."/>
            <person name="Kudrna D."/>
            <person name="Lee S."/>
            <person name="Talag J."/>
            <person name="Welchert J."/>
            <person name="Wing R.A."/>
        </authorList>
    </citation>
    <scope>NUCLEOTIDE SEQUENCE [LARGE SCALE GENOMIC DNA]</scope>
</reference>
<dbReference type="InterPro" id="IPR000073">
    <property type="entry name" value="AB_hydrolase_1"/>
</dbReference>
<accession>A0A0E0L2M2</accession>
<dbReference type="OMA" id="IRRTLYQ"/>
<evidence type="ECO:0000313" key="3">
    <source>
        <dbReference type="Proteomes" id="UP000026962"/>
    </source>
</evidence>
<dbReference type="Proteomes" id="UP000026962">
    <property type="component" value="Chromosome 5"/>
</dbReference>
<evidence type="ECO:0000259" key="1">
    <source>
        <dbReference type="Pfam" id="PF12697"/>
    </source>
</evidence>
<dbReference type="FunFam" id="3.40.50.1820:FF:000174">
    <property type="entry name" value="Predicted protein"/>
    <property type="match status" value="1"/>
</dbReference>
<keyword evidence="3" id="KW-1185">Reference proteome</keyword>
<organism evidence="2">
    <name type="scientific">Oryza punctata</name>
    <name type="common">Red rice</name>
    <dbReference type="NCBI Taxonomy" id="4537"/>
    <lineage>
        <taxon>Eukaryota</taxon>
        <taxon>Viridiplantae</taxon>
        <taxon>Streptophyta</taxon>
        <taxon>Embryophyta</taxon>
        <taxon>Tracheophyta</taxon>
        <taxon>Spermatophyta</taxon>
        <taxon>Magnoliopsida</taxon>
        <taxon>Liliopsida</taxon>
        <taxon>Poales</taxon>
        <taxon>Poaceae</taxon>
        <taxon>BOP clade</taxon>
        <taxon>Oryzoideae</taxon>
        <taxon>Oryzeae</taxon>
        <taxon>Oryzinae</taxon>
        <taxon>Oryza</taxon>
    </lineage>
</organism>
<dbReference type="Gene3D" id="3.40.50.1820">
    <property type="entry name" value="alpha/beta hydrolase"/>
    <property type="match status" value="1"/>
</dbReference>
<reference evidence="2" key="1">
    <citation type="submission" date="2015-04" db="UniProtKB">
        <authorList>
            <consortium name="EnsemblPlants"/>
        </authorList>
    </citation>
    <scope>IDENTIFICATION</scope>
</reference>
<dbReference type="GO" id="GO:0009507">
    <property type="term" value="C:chloroplast"/>
    <property type="evidence" value="ECO:0007669"/>
    <property type="project" value="TreeGrafter"/>
</dbReference>
<dbReference type="Pfam" id="PF12697">
    <property type="entry name" value="Abhydrolase_6"/>
    <property type="match status" value="1"/>
</dbReference>
<dbReference type="eggNOG" id="KOG1454">
    <property type="taxonomic scope" value="Eukaryota"/>
</dbReference>
<sequence length="389" mass="41271">MAAALAAAAVHHHRLSSSSPAAWTRAVHPHRRRRSPSLSFSFSAPASSHVCPRCARALRRAAAGDGGGSGSVTGTVEPAAASASSSSSLEELYRSCATWTWRGMRVNYLVRGEGPPVLLVHGFGASVGHWRRNIGVLSESYTVYAIDLLGFGASDKPPGFSYTMETWAELILDFLDEVVKRPTVLVGNSVGSLACVIAAADSSRDLVRGLVLLNCAGGMNNKAIVDDWRIKLLLPLLWLIDFLLKQRRIASALFDRDILLSVYGNKDAVDDELVEIIRGPADGEGALDAFVSTVTGPPGPSPIALMPAVAARSPVLVLWGDRDPFTPIDGPVGRYFAALPGELPNVTLHMLEGVGHCPHDDRPDLVHAKLLPWLDALPSAAAPPPSPAA</sequence>
<dbReference type="PANTHER" id="PTHR46438:SF7">
    <property type="entry name" value="ALPHA_BETA-HYDROLASES SUPERFAMILY PROTEIN"/>
    <property type="match status" value="1"/>
</dbReference>
<dbReference type="AlphaFoldDB" id="A0A0E0L2M2"/>
<dbReference type="InterPro" id="IPR029058">
    <property type="entry name" value="AB_hydrolase_fold"/>
</dbReference>
<evidence type="ECO:0000313" key="2">
    <source>
        <dbReference type="EnsemblPlants" id="OPUNC05G14770.1"/>
    </source>
</evidence>